<dbReference type="PANTHER" id="PTHR24345:SF91">
    <property type="entry name" value="SERINE_THREONINE-PROTEIN KINASE PLK4"/>
    <property type="match status" value="1"/>
</dbReference>
<keyword evidence="4" id="KW-0418">Kinase</keyword>
<dbReference type="GO" id="GO:0004674">
    <property type="term" value="F:protein serine/threonine kinase activity"/>
    <property type="evidence" value="ECO:0007669"/>
    <property type="project" value="UniProtKB-KW"/>
</dbReference>
<evidence type="ECO:0000256" key="4">
    <source>
        <dbReference type="ARBA" id="ARBA00022777"/>
    </source>
</evidence>
<evidence type="ECO:0000313" key="7">
    <source>
        <dbReference type="EMBL" id="CAL4212631.1"/>
    </source>
</evidence>
<keyword evidence="2" id="KW-0808">Transferase</keyword>
<dbReference type="PROSITE" id="PS00108">
    <property type="entry name" value="PROTEIN_KINASE_ST"/>
    <property type="match status" value="1"/>
</dbReference>
<reference evidence="7 8" key="1">
    <citation type="submission" date="2024-05" db="EMBL/GenBank/DDBJ databases">
        <authorList>
            <person name="Wallberg A."/>
        </authorList>
    </citation>
    <scope>NUCLEOTIDE SEQUENCE [LARGE SCALE GENOMIC DNA]</scope>
</reference>
<evidence type="ECO:0000256" key="5">
    <source>
        <dbReference type="ARBA" id="ARBA00022840"/>
    </source>
</evidence>
<dbReference type="InterPro" id="IPR008271">
    <property type="entry name" value="Ser/Thr_kinase_AS"/>
</dbReference>
<dbReference type="GO" id="GO:0005524">
    <property type="term" value="F:ATP binding"/>
    <property type="evidence" value="ECO:0007669"/>
    <property type="project" value="UniProtKB-KW"/>
</dbReference>
<dbReference type="SUPFAM" id="SSF56112">
    <property type="entry name" value="Protein kinase-like (PK-like)"/>
    <property type="match status" value="1"/>
</dbReference>
<proteinExistence type="predicted"/>
<feature type="domain" description="Protein kinase" evidence="6">
    <location>
        <begin position="127"/>
        <end position="381"/>
    </location>
</feature>
<dbReference type="PROSITE" id="PS50011">
    <property type="entry name" value="PROTEIN_KINASE_DOM"/>
    <property type="match status" value="1"/>
</dbReference>
<evidence type="ECO:0000259" key="6">
    <source>
        <dbReference type="PROSITE" id="PS50011"/>
    </source>
</evidence>
<keyword evidence="5" id="KW-0067">ATP-binding</keyword>
<comment type="caution">
    <text evidence="7">The sequence shown here is derived from an EMBL/GenBank/DDBJ whole genome shotgun (WGS) entry which is preliminary data.</text>
</comment>
<dbReference type="Pfam" id="PF00069">
    <property type="entry name" value="Pkinase"/>
    <property type="match status" value="1"/>
</dbReference>
<dbReference type="AlphaFoldDB" id="A0AAV2SM41"/>
<gene>
    <name evidence="7" type="ORF">MNOR_LOCUS38478</name>
</gene>
<dbReference type="EMBL" id="CAXKWB010088038">
    <property type="protein sequence ID" value="CAL4212631.1"/>
    <property type="molecule type" value="Genomic_DNA"/>
</dbReference>
<feature type="non-terminal residue" evidence="7">
    <location>
        <position position="448"/>
    </location>
</feature>
<evidence type="ECO:0000256" key="2">
    <source>
        <dbReference type="ARBA" id="ARBA00022679"/>
    </source>
</evidence>
<dbReference type="GO" id="GO:0005634">
    <property type="term" value="C:nucleus"/>
    <property type="evidence" value="ECO:0007669"/>
    <property type="project" value="TreeGrafter"/>
</dbReference>
<keyword evidence="3" id="KW-0547">Nucleotide-binding</keyword>
<evidence type="ECO:0000256" key="1">
    <source>
        <dbReference type="ARBA" id="ARBA00022527"/>
    </source>
</evidence>
<dbReference type="Proteomes" id="UP001497623">
    <property type="component" value="Unassembled WGS sequence"/>
</dbReference>
<evidence type="ECO:0000256" key="3">
    <source>
        <dbReference type="ARBA" id="ARBA00022741"/>
    </source>
</evidence>
<dbReference type="SMART" id="SM00220">
    <property type="entry name" value="S_TKc"/>
    <property type="match status" value="1"/>
</dbReference>
<protein>
    <recommendedName>
        <fullName evidence="6">Protein kinase domain-containing protein</fullName>
    </recommendedName>
</protein>
<evidence type="ECO:0000313" key="8">
    <source>
        <dbReference type="Proteomes" id="UP001497623"/>
    </source>
</evidence>
<keyword evidence="8" id="KW-1185">Reference proteome</keyword>
<dbReference type="InterPro" id="IPR011009">
    <property type="entry name" value="Kinase-like_dom_sf"/>
</dbReference>
<organism evidence="7 8">
    <name type="scientific">Meganyctiphanes norvegica</name>
    <name type="common">Northern krill</name>
    <name type="synonym">Thysanopoda norvegica</name>
    <dbReference type="NCBI Taxonomy" id="48144"/>
    <lineage>
        <taxon>Eukaryota</taxon>
        <taxon>Metazoa</taxon>
        <taxon>Ecdysozoa</taxon>
        <taxon>Arthropoda</taxon>
        <taxon>Crustacea</taxon>
        <taxon>Multicrustacea</taxon>
        <taxon>Malacostraca</taxon>
        <taxon>Eumalacostraca</taxon>
        <taxon>Eucarida</taxon>
        <taxon>Euphausiacea</taxon>
        <taxon>Euphausiidae</taxon>
        <taxon>Meganyctiphanes</taxon>
    </lineage>
</organism>
<accession>A0AAV2SM41</accession>
<name>A0AAV2SM41_MEGNR</name>
<dbReference type="PANTHER" id="PTHR24345">
    <property type="entry name" value="SERINE/THREONINE-PROTEIN KINASE PLK"/>
    <property type="match status" value="1"/>
</dbReference>
<dbReference type="InterPro" id="IPR000719">
    <property type="entry name" value="Prot_kinase_dom"/>
</dbReference>
<sequence>MFCGHKILNGNLKRIKKNRQKLNIYDFHPYGKFATSPKQFKVHHLKQYERCVRSMQYPLLNKPSPRITPVRHIPSTVFYVNWSLSTYELETGTLQKSDKNPLGPPFTWLSAIRWVAGNTTTHRSRRYPMRRHVSQSAHAHICYLWLCLFKKTLEKCAVKIISKKTSPSSNKDTSHLHHMENEIKILHTINHPFIIGLKECIDTEEYIYIVMELAQEGDLLEHIKEKKRLPENEAKFFFYQLVLAVQYLHEKSITHRDIKLENIILSRKDKIFIVKLSDLGLSVAGISEIHGKCGSISYMAPEMLSRGRLYTNKVDMWSLGVVLFTCLPDQIQLATDDPGDINSRITTVDYNVYDEMSDVIVINARTSPAKLPIVFQRHRFVIPDSMTSTSWDSSTLYPSNLVLGLTSRETADLAKKSHDPSKKKDQAQLFTFHTKNVTEKDIVINTVI</sequence>
<dbReference type="Gene3D" id="1.10.510.10">
    <property type="entry name" value="Transferase(Phosphotransferase) domain 1"/>
    <property type="match status" value="1"/>
</dbReference>
<keyword evidence="1" id="KW-0723">Serine/threonine-protein kinase</keyword>